<comment type="similarity">
    <text evidence="2">Belongs to the MnmG family.</text>
</comment>
<dbReference type="InterPro" id="IPR044920">
    <property type="entry name" value="MnmG_C_subdom_sf"/>
</dbReference>
<dbReference type="AlphaFoldDB" id="A0A6G0XNL2"/>
<dbReference type="FunFam" id="1.10.150.570:FF:000001">
    <property type="entry name" value="tRNA uridine 5-carboxymethylaminomethyl modification enzyme MnmG"/>
    <property type="match status" value="1"/>
</dbReference>
<dbReference type="InterPro" id="IPR040131">
    <property type="entry name" value="MnmG_N"/>
</dbReference>
<dbReference type="GO" id="GO:0005739">
    <property type="term" value="C:mitochondrion"/>
    <property type="evidence" value="ECO:0007669"/>
    <property type="project" value="GOC"/>
</dbReference>
<dbReference type="Gene3D" id="1.10.150.570">
    <property type="entry name" value="GidA associated domain, C-terminal subdomain"/>
    <property type="match status" value="1"/>
</dbReference>
<gene>
    <name evidence="7" type="ORF">Ae201684_002964</name>
</gene>
<dbReference type="GO" id="GO:0030488">
    <property type="term" value="P:tRNA methylation"/>
    <property type="evidence" value="ECO:0007669"/>
    <property type="project" value="TreeGrafter"/>
</dbReference>
<keyword evidence="4" id="KW-0819">tRNA processing</keyword>
<dbReference type="PANTHER" id="PTHR11806">
    <property type="entry name" value="GLUCOSE INHIBITED DIVISION PROTEIN A"/>
    <property type="match status" value="1"/>
</dbReference>
<evidence type="ECO:0000256" key="5">
    <source>
        <dbReference type="ARBA" id="ARBA00022827"/>
    </source>
</evidence>
<dbReference type="SUPFAM" id="SSF51905">
    <property type="entry name" value="FAD/NAD(P)-binding domain"/>
    <property type="match status" value="1"/>
</dbReference>
<dbReference type="InterPro" id="IPR026904">
    <property type="entry name" value="MnmG_C"/>
</dbReference>
<dbReference type="NCBIfam" id="TIGR00136">
    <property type="entry name" value="mnmG_gidA"/>
    <property type="match status" value="1"/>
</dbReference>
<dbReference type="Pfam" id="PF13932">
    <property type="entry name" value="SAM_GIDA_C"/>
    <property type="match status" value="1"/>
</dbReference>
<proteinExistence type="inferred from homology"/>
<dbReference type="VEuPathDB" id="FungiDB:AeMF1_011502"/>
<dbReference type="PROSITE" id="PS01281">
    <property type="entry name" value="GIDA_2"/>
    <property type="match status" value="1"/>
</dbReference>
<dbReference type="PRINTS" id="PR00411">
    <property type="entry name" value="PNDRDTASEI"/>
</dbReference>
<dbReference type="FunFam" id="3.50.50.60:FF:000002">
    <property type="entry name" value="tRNA uridine 5-carboxymethylaminomethyl modification enzyme MnmG"/>
    <property type="match status" value="1"/>
</dbReference>
<dbReference type="FunFam" id="3.50.50.60:FF:000145">
    <property type="entry name" value="tRNA uridine 5-carboxymethylaminomethyl modification enzyme"/>
    <property type="match status" value="1"/>
</dbReference>
<dbReference type="Pfam" id="PF21680">
    <property type="entry name" value="GIDA_C_1st"/>
    <property type="match status" value="1"/>
</dbReference>
<dbReference type="GO" id="GO:0070899">
    <property type="term" value="P:mitochondrial tRNA wobble uridine modification"/>
    <property type="evidence" value="ECO:0007669"/>
    <property type="project" value="UniProtKB-ARBA"/>
</dbReference>
<dbReference type="GO" id="GO:0050660">
    <property type="term" value="F:flavin adenine dinucleotide binding"/>
    <property type="evidence" value="ECO:0007669"/>
    <property type="project" value="InterPro"/>
</dbReference>
<dbReference type="Gene3D" id="3.50.50.60">
    <property type="entry name" value="FAD/NAD(P)-binding domain"/>
    <property type="match status" value="2"/>
</dbReference>
<evidence type="ECO:0000313" key="7">
    <source>
        <dbReference type="EMBL" id="KAF0742029.1"/>
    </source>
</evidence>
<keyword evidence="5" id="KW-0274">FAD</keyword>
<evidence type="ECO:0000256" key="4">
    <source>
        <dbReference type="ARBA" id="ARBA00022694"/>
    </source>
</evidence>
<accession>A0A6G0XNL2</accession>
<dbReference type="Proteomes" id="UP000481153">
    <property type="component" value="Unassembled WGS sequence"/>
</dbReference>
<name>A0A6G0XNL2_9STRA</name>
<dbReference type="Pfam" id="PF01134">
    <property type="entry name" value="GIDA"/>
    <property type="match status" value="1"/>
</dbReference>
<evidence type="ECO:0000313" key="8">
    <source>
        <dbReference type="Proteomes" id="UP000481153"/>
    </source>
</evidence>
<dbReference type="InterPro" id="IPR036188">
    <property type="entry name" value="FAD/NAD-bd_sf"/>
</dbReference>
<dbReference type="InterPro" id="IPR020595">
    <property type="entry name" value="MnmG-rel_CS"/>
</dbReference>
<feature type="domain" description="tRNA uridine 5-carboxymethylaminomethyl modification enzyme C-terminal subdomain" evidence="6">
    <location>
        <begin position="577"/>
        <end position="648"/>
    </location>
</feature>
<keyword evidence="3" id="KW-0285">Flavoprotein</keyword>
<comment type="caution">
    <text evidence="7">The sequence shown here is derived from an EMBL/GenBank/DDBJ whole genome shotgun (WGS) entry which is preliminary data.</text>
</comment>
<dbReference type="HAMAP" id="MF_00129">
    <property type="entry name" value="MnmG_GidA"/>
    <property type="match status" value="1"/>
</dbReference>
<keyword evidence="8" id="KW-1185">Reference proteome</keyword>
<dbReference type="InterPro" id="IPR049312">
    <property type="entry name" value="GIDA_C_N"/>
</dbReference>
<protein>
    <recommendedName>
        <fullName evidence="6">tRNA uridine 5-carboxymethylaminomethyl modification enzyme C-terminal subdomain domain-containing protein</fullName>
    </recommendedName>
</protein>
<dbReference type="InterPro" id="IPR047001">
    <property type="entry name" value="MnmG_C_subdom"/>
</dbReference>
<dbReference type="InterPro" id="IPR002218">
    <property type="entry name" value="MnmG-rel"/>
</dbReference>
<comment type="cofactor">
    <cofactor evidence="1">
        <name>FAD</name>
        <dbReference type="ChEBI" id="CHEBI:57692"/>
    </cofactor>
</comment>
<dbReference type="InterPro" id="IPR004416">
    <property type="entry name" value="MnmG"/>
</dbReference>
<evidence type="ECO:0000256" key="3">
    <source>
        <dbReference type="ARBA" id="ARBA00022630"/>
    </source>
</evidence>
<evidence type="ECO:0000256" key="1">
    <source>
        <dbReference type="ARBA" id="ARBA00001974"/>
    </source>
</evidence>
<sequence length="660" mass="72766">MHRFCSARQKSLLARRFSASAGAKYDVIVIGGGHAGCEAAAAAARTGAKTALLTQKLETVGEMSCNPSIGGVGKGTLVREIDALDGLMGRVADSAGIQFRMLNASKGPAVRGPRAQMDRDIYRSNMQQALRAQENLTMVEAGADDIVLCPTTGCVTGVVTAQGETLHTSAVVITTGTFLRGRIFIGDKSFPAGRALRDRDGVEPPSVGLAATLERLQFPLGRLKTGTPPRIDGRSINFDGLEVQPSDAEPTPFSFLHEFNAPLPLQDRFRPCHVTYTTEATHEIVRQNLHYLPQYSENDGKGIGPRYCPSIDAKVTRFADRTRHQVWLEPEGLNTDVVYPNGVSTALPEHLQVQLIQSIPGLENAKLVKPGYSVEYDFIDPRSLNRTLETKQVPGLFLAGQINGTTGYEEAGAQGIIAGINAGLSVQGKPAFTLDRADGFIGVLIDDLISLGTKEPYRMFTSRSEYRLLLRQDNCDVRLTRRAYDAGFISEERMNILREKEDHIREAWQHLVGFEMDPHEWSKFDGLTISKDGVKRSAADVLAFPHVSCDDMLAIWQAKNYPKDIHPSVRQYMKTECLYATQLRLQEKEIDALRAKSHIQLPVDLDYQSLPMLSNEEKEKLSAARPTTLHAASRISGVRSATLLLLYQFVTRAKKQKYAK</sequence>
<dbReference type="PROSITE" id="PS01280">
    <property type="entry name" value="GIDA_1"/>
    <property type="match status" value="1"/>
</dbReference>
<dbReference type="PANTHER" id="PTHR11806:SF0">
    <property type="entry name" value="PROTEIN MTO1 HOMOLOG, MITOCHONDRIAL"/>
    <property type="match status" value="1"/>
</dbReference>
<reference evidence="7 8" key="1">
    <citation type="submission" date="2019-07" db="EMBL/GenBank/DDBJ databases">
        <title>Genomics analysis of Aphanomyces spp. identifies a new class of oomycete effector associated with host adaptation.</title>
        <authorList>
            <person name="Gaulin E."/>
        </authorList>
    </citation>
    <scope>NUCLEOTIDE SEQUENCE [LARGE SCALE GENOMIC DNA]</scope>
    <source>
        <strain evidence="7 8">ATCC 201684</strain>
    </source>
</reference>
<organism evidence="7 8">
    <name type="scientific">Aphanomyces euteiches</name>
    <dbReference type="NCBI Taxonomy" id="100861"/>
    <lineage>
        <taxon>Eukaryota</taxon>
        <taxon>Sar</taxon>
        <taxon>Stramenopiles</taxon>
        <taxon>Oomycota</taxon>
        <taxon>Saprolegniomycetes</taxon>
        <taxon>Saprolegniales</taxon>
        <taxon>Verrucalvaceae</taxon>
        <taxon>Aphanomyces</taxon>
    </lineage>
</organism>
<evidence type="ECO:0000256" key="2">
    <source>
        <dbReference type="ARBA" id="ARBA00007653"/>
    </source>
</evidence>
<evidence type="ECO:0000259" key="6">
    <source>
        <dbReference type="SMART" id="SM01228"/>
    </source>
</evidence>
<dbReference type="EMBL" id="VJMJ01000032">
    <property type="protein sequence ID" value="KAF0742029.1"/>
    <property type="molecule type" value="Genomic_DNA"/>
</dbReference>
<dbReference type="SMART" id="SM01228">
    <property type="entry name" value="GIDA_assoc_3"/>
    <property type="match status" value="1"/>
</dbReference>